<comment type="caution">
    <text evidence="6">The sequence shown here is derived from an EMBL/GenBank/DDBJ whole genome shotgun (WGS) entry which is preliminary data.</text>
</comment>
<dbReference type="Gene3D" id="3.40.50.2000">
    <property type="entry name" value="Glycogen Phosphorylase B"/>
    <property type="match status" value="2"/>
</dbReference>
<gene>
    <name evidence="6" type="ORF">GSY69_05825</name>
</gene>
<dbReference type="SUPFAM" id="SSF53756">
    <property type="entry name" value="UDP-Glycosyltransferase/glycogen phosphorylase"/>
    <property type="match status" value="1"/>
</dbReference>
<feature type="non-terminal residue" evidence="6">
    <location>
        <position position="416"/>
    </location>
</feature>
<evidence type="ECO:0000259" key="4">
    <source>
        <dbReference type="Pfam" id="PF00534"/>
    </source>
</evidence>
<evidence type="ECO:0000313" key="6">
    <source>
        <dbReference type="EMBL" id="MYM19498.1"/>
    </source>
</evidence>
<dbReference type="InterPro" id="IPR001296">
    <property type="entry name" value="Glyco_trans_1"/>
</dbReference>
<feature type="domain" description="Glycosyl transferase family 1" evidence="4">
    <location>
        <begin position="225"/>
        <end position="393"/>
    </location>
</feature>
<keyword evidence="3 6" id="KW-0808">Transferase</keyword>
<organism evidence="6 7">
    <name type="scientific">Brevibacterium rongguiense</name>
    <dbReference type="NCBI Taxonomy" id="2695267"/>
    <lineage>
        <taxon>Bacteria</taxon>
        <taxon>Bacillati</taxon>
        <taxon>Actinomycetota</taxon>
        <taxon>Actinomycetes</taxon>
        <taxon>Micrococcales</taxon>
        <taxon>Brevibacteriaceae</taxon>
        <taxon>Brevibacterium</taxon>
    </lineage>
</organism>
<dbReference type="GO" id="GO:0016758">
    <property type="term" value="F:hexosyltransferase activity"/>
    <property type="evidence" value="ECO:0007669"/>
    <property type="project" value="TreeGrafter"/>
</dbReference>
<proteinExistence type="predicted"/>
<dbReference type="Pfam" id="PF00534">
    <property type="entry name" value="Glycos_transf_1"/>
    <property type="match status" value="1"/>
</dbReference>
<keyword evidence="7" id="KW-1185">Reference proteome</keyword>
<protein>
    <recommendedName>
        <fullName evidence="1">D-inositol 3-phosphate glycosyltransferase</fullName>
    </recommendedName>
</protein>
<dbReference type="InterPro" id="IPR028098">
    <property type="entry name" value="Glyco_trans_4-like_N"/>
</dbReference>
<dbReference type="GO" id="GO:1901137">
    <property type="term" value="P:carbohydrate derivative biosynthetic process"/>
    <property type="evidence" value="ECO:0007669"/>
    <property type="project" value="UniProtKB-ARBA"/>
</dbReference>
<name>A0A6N9H630_9MICO</name>
<dbReference type="Pfam" id="PF13439">
    <property type="entry name" value="Glyco_transf_4"/>
    <property type="match status" value="1"/>
</dbReference>
<dbReference type="Proteomes" id="UP000469215">
    <property type="component" value="Unassembled WGS sequence"/>
</dbReference>
<evidence type="ECO:0000256" key="2">
    <source>
        <dbReference type="ARBA" id="ARBA00022676"/>
    </source>
</evidence>
<sequence>MRIAVLSLHTSPAAQPGQGDAGGLNVYAAATSRRLAAMGHRVEVFTADPATAGAAAPAELGPGIRLHRLASTAGDKEALAADLPRLVAQLAAHPAYGDCDAVWAHYWISGLAALEARALAPGAQPVAVGTAARPGTVAPAPLAVSFHTLAAVKERDTAGHREPARRLAAEARLAREADLLVANTAAEARDLEGLLGAARRRTVIAPPGVDREVFRPGPVQAARTAIGRADADLMVLCVGRMQHVKGTDLAIEALARLRARDPQLAARVELDMLGAGSGGPDTAAFERLAQATGVAGQLTVRAPVPAPVLADWYRAADIVIVPSRSESFGFAAAEAQAAGACVLASAVGGLVSVVDDGTTGRLVAQAEPEAWARELESLLRRPAERARLGAAAHRAAQRFDWGTCVQRVLDALATAT</sequence>
<reference evidence="6 7" key="1">
    <citation type="submission" date="2020-01" db="EMBL/GenBank/DDBJ databases">
        <authorList>
            <person name="Deng T."/>
        </authorList>
    </citation>
    <scope>NUCLEOTIDE SEQUENCE [LARGE SCALE GENOMIC DNA]</scope>
    <source>
        <strain evidence="6 7">5221</strain>
    </source>
</reference>
<dbReference type="InterPro" id="IPR050194">
    <property type="entry name" value="Glycosyltransferase_grp1"/>
</dbReference>
<dbReference type="RefSeq" id="WP_160952933.1">
    <property type="nucleotide sequence ID" value="NZ_WWEQ01000018.1"/>
</dbReference>
<dbReference type="EMBL" id="WWEQ01000018">
    <property type="protein sequence ID" value="MYM19498.1"/>
    <property type="molecule type" value="Genomic_DNA"/>
</dbReference>
<dbReference type="AlphaFoldDB" id="A0A6N9H630"/>
<keyword evidence="2" id="KW-0328">Glycosyltransferase</keyword>
<accession>A0A6N9H630</accession>
<evidence type="ECO:0000256" key="1">
    <source>
        <dbReference type="ARBA" id="ARBA00021292"/>
    </source>
</evidence>
<dbReference type="PANTHER" id="PTHR45947:SF3">
    <property type="entry name" value="SULFOQUINOVOSYL TRANSFERASE SQD2"/>
    <property type="match status" value="1"/>
</dbReference>
<evidence type="ECO:0000259" key="5">
    <source>
        <dbReference type="Pfam" id="PF13439"/>
    </source>
</evidence>
<evidence type="ECO:0000256" key="3">
    <source>
        <dbReference type="ARBA" id="ARBA00022679"/>
    </source>
</evidence>
<evidence type="ECO:0000313" key="7">
    <source>
        <dbReference type="Proteomes" id="UP000469215"/>
    </source>
</evidence>
<dbReference type="PANTHER" id="PTHR45947">
    <property type="entry name" value="SULFOQUINOVOSYL TRANSFERASE SQD2"/>
    <property type="match status" value="1"/>
</dbReference>
<feature type="domain" description="Glycosyltransferase subfamily 4-like N-terminal" evidence="5">
    <location>
        <begin position="22"/>
        <end position="212"/>
    </location>
</feature>